<dbReference type="GeneID" id="43603253"/>
<dbReference type="Proteomes" id="UP000254866">
    <property type="component" value="Unassembled WGS sequence"/>
</dbReference>
<feature type="signal peptide" evidence="1">
    <location>
        <begin position="1"/>
        <end position="19"/>
    </location>
</feature>
<proteinExistence type="predicted"/>
<sequence length="172" mass="19422">MRFSLLLSVLAAFQVYTHIVVRYGGDDSTPSSLGSRGGHLSLNPRISGLSHYEKRATRSKCSAQFTLWRRTMVFPDGDDMMSFMRNELDDPSRRPVIWEKHIMGQPQDMATADFASFKEENKAFGFGTGGLLPNDSDQGFDRGGRGRWDEIKSTVGGLIPELKEEDRWDEIK</sequence>
<feature type="chain" id="PRO_5016795789" evidence="1">
    <location>
        <begin position="20"/>
        <end position="172"/>
    </location>
</feature>
<comment type="caution">
    <text evidence="2">The sequence shown here is derived from an EMBL/GenBank/DDBJ whole genome shotgun (WGS) entry which is preliminary data.</text>
</comment>
<evidence type="ECO:0000256" key="1">
    <source>
        <dbReference type="SAM" id="SignalP"/>
    </source>
</evidence>
<gene>
    <name evidence="2" type="ORF">BP5553_10404</name>
</gene>
<keyword evidence="1" id="KW-0732">Signal</keyword>
<organism evidence="2 3">
    <name type="scientific">Venustampulla echinocandica</name>
    <dbReference type="NCBI Taxonomy" id="2656787"/>
    <lineage>
        <taxon>Eukaryota</taxon>
        <taxon>Fungi</taxon>
        <taxon>Dikarya</taxon>
        <taxon>Ascomycota</taxon>
        <taxon>Pezizomycotina</taxon>
        <taxon>Leotiomycetes</taxon>
        <taxon>Helotiales</taxon>
        <taxon>Pleuroascaceae</taxon>
        <taxon>Venustampulla</taxon>
    </lineage>
</organism>
<protein>
    <submittedName>
        <fullName evidence="2">Uncharacterized protein</fullName>
    </submittedName>
</protein>
<accession>A0A370T972</accession>
<dbReference type="AlphaFoldDB" id="A0A370T972"/>
<evidence type="ECO:0000313" key="3">
    <source>
        <dbReference type="Proteomes" id="UP000254866"/>
    </source>
</evidence>
<dbReference type="RefSeq" id="XP_031864734.1">
    <property type="nucleotide sequence ID" value="XM_032019027.1"/>
</dbReference>
<reference evidence="2 3" key="1">
    <citation type="journal article" date="2018" name="IMA Fungus">
        <title>IMA Genome-F 9: Draft genome sequence of Annulohypoxylon stygium, Aspergillus mulundensis, Berkeleyomyces basicola (syn. Thielaviopsis basicola), Ceratocystis smalleyi, two Cercospora beticola strains, Coleophoma cylindrospora, Fusarium fracticaudum, Phialophora cf. hyalina, and Morchella septimelata.</title>
        <authorList>
            <person name="Wingfield B.D."/>
            <person name="Bills G.F."/>
            <person name="Dong Y."/>
            <person name="Huang W."/>
            <person name="Nel W.J."/>
            <person name="Swalarsk-Parry B.S."/>
            <person name="Vaghefi N."/>
            <person name="Wilken P.M."/>
            <person name="An Z."/>
            <person name="de Beer Z.W."/>
            <person name="De Vos L."/>
            <person name="Chen L."/>
            <person name="Duong T.A."/>
            <person name="Gao Y."/>
            <person name="Hammerbacher A."/>
            <person name="Kikkert J.R."/>
            <person name="Li Y."/>
            <person name="Li H."/>
            <person name="Li K."/>
            <person name="Li Q."/>
            <person name="Liu X."/>
            <person name="Ma X."/>
            <person name="Naidoo K."/>
            <person name="Pethybridge S.J."/>
            <person name="Sun J."/>
            <person name="Steenkamp E.T."/>
            <person name="van der Nest M.A."/>
            <person name="van Wyk S."/>
            <person name="Wingfield M.J."/>
            <person name="Xiong C."/>
            <person name="Yue Q."/>
            <person name="Zhang X."/>
        </authorList>
    </citation>
    <scope>NUCLEOTIDE SEQUENCE [LARGE SCALE GENOMIC DNA]</scope>
    <source>
        <strain evidence="2 3">BP 5553</strain>
    </source>
</reference>
<name>A0A370T972_9HELO</name>
<dbReference type="EMBL" id="NPIC01000016">
    <property type="protein sequence ID" value="RDL30126.1"/>
    <property type="molecule type" value="Genomic_DNA"/>
</dbReference>
<keyword evidence="3" id="KW-1185">Reference proteome</keyword>
<evidence type="ECO:0000313" key="2">
    <source>
        <dbReference type="EMBL" id="RDL30126.1"/>
    </source>
</evidence>